<evidence type="ECO:0000313" key="2">
    <source>
        <dbReference type="Proteomes" id="UP000735302"/>
    </source>
</evidence>
<proteinExistence type="predicted"/>
<organism evidence="1 2">
    <name type="scientific">Plakobranchus ocellatus</name>
    <dbReference type="NCBI Taxonomy" id="259542"/>
    <lineage>
        <taxon>Eukaryota</taxon>
        <taxon>Metazoa</taxon>
        <taxon>Spiralia</taxon>
        <taxon>Lophotrochozoa</taxon>
        <taxon>Mollusca</taxon>
        <taxon>Gastropoda</taxon>
        <taxon>Heterobranchia</taxon>
        <taxon>Euthyneura</taxon>
        <taxon>Panpulmonata</taxon>
        <taxon>Sacoglossa</taxon>
        <taxon>Placobranchoidea</taxon>
        <taxon>Plakobranchidae</taxon>
        <taxon>Plakobranchus</taxon>
    </lineage>
</organism>
<reference evidence="1 2" key="1">
    <citation type="journal article" date="2021" name="Elife">
        <title>Chloroplast acquisition without the gene transfer in kleptoplastic sea slugs, Plakobranchus ocellatus.</title>
        <authorList>
            <person name="Maeda T."/>
            <person name="Takahashi S."/>
            <person name="Yoshida T."/>
            <person name="Shimamura S."/>
            <person name="Takaki Y."/>
            <person name="Nagai Y."/>
            <person name="Toyoda A."/>
            <person name="Suzuki Y."/>
            <person name="Arimoto A."/>
            <person name="Ishii H."/>
            <person name="Satoh N."/>
            <person name="Nishiyama T."/>
            <person name="Hasebe M."/>
            <person name="Maruyama T."/>
            <person name="Minagawa J."/>
            <person name="Obokata J."/>
            <person name="Shigenobu S."/>
        </authorList>
    </citation>
    <scope>NUCLEOTIDE SEQUENCE [LARGE SCALE GENOMIC DNA]</scope>
</reference>
<accession>A0AAV3Y023</accession>
<evidence type="ECO:0000313" key="1">
    <source>
        <dbReference type="EMBL" id="GFN75577.1"/>
    </source>
</evidence>
<gene>
    <name evidence="1" type="ORF">PoB_000208300</name>
</gene>
<dbReference type="EMBL" id="BLXT01000273">
    <property type="protein sequence ID" value="GFN75577.1"/>
    <property type="molecule type" value="Genomic_DNA"/>
</dbReference>
<name>A0AAV3Y023_9GAST</name>
<keyword evidence="2" id="KW-1185">Reference proteome</keyword>
<protein>
    <submittedName>
        <fullName evidence="1">Uncharacterized protein</fullName>
    </submittedName>
</protein>
<sequence>MFRSAGSDNRISLEVTPNNKGRLICPCRLVNAKGRLEPYNRHVVSQGEYVNYCNAKQWRNQAALASTVLKSTLRLGGTKGLGAPCYSRGHVVVRGC</sequence>
<dbReference type="AlphaFoldDB" id="A0AAV3Y023"/>
<dbReference type="Proteomes" id="UP000735302">
    <property type="component" value="Unassembled WGS sequence"/>
</dbReference>
<comment type="caution">
    <text evidence="1">The sequence shown here is derived from an EMBL/GenBank/DDBJ whole genome shotgun (WGS) entry which is preliminary data.</text>
</comment>